<protein>
    <submittedName>
        <fullName evidence="1">Uncharacterized protein</fullName>
    </submittedName>
</protein>
<sequence length="518" mass="58734">MIQQEAGHESGVEPVRDADELKATEAWILRIVNEMLGNLGLIPPSLADLELLKLEARKIKDSAETDKTIIVLRGPAGTGKTSLINNLVGYRLLATSWNGACTTVATELHYTDKDEHTAIIHYVSKVEWFEELRAYCDEETDELEDVSFPNDSIAMTINKLSTLYPGKGWQRGNPKRWTPKTIMDMERGQTRLGSTEAIDAVSAERFREALKKYNDPHFSRVWPFIKLIRIKTKSDILRYGAVLVDLPGTNDSNVARNSVAASYGKIYDQTWVTINIKRAKTDSDIDEFLRRLQDEQVESDRGNIRFVITHCDDGMQNFDTAQMIRDVPALAKNEEFQKSVDQLKQQYRQKRALERAKKALNHIRTRPSGTSTPTLQRNGGEEFSQVITQLDEVSESIEENKRKLGTIFSQARSQDVAESLESKFRRVTSLCTSRSRELGIHFVGNNDYRALTCDDVDEVVNMSSCFGLVQDTGVPELASLILKTSQRKLRARTAKRLEKLKNLCLDIELEKSPCWNTK</sequence>
<reference evidence="1 2" key="1">
    <citation type="journal article" date="2018" name="Mol. Biol. Evol.">
        <title>Broad Genomic Sampling Reveals a Smut Pathogenic Ancestry of the Fungal Clade Ustilaginomycotina.</title>
        <authorList>
            <person name="Kijpornyongpan T."/>
            <person name="Mondo S.J."/>
            <person name="Barry K."/>
            <person name="Sandor L."/>
            <person name="Lee J."/>
            <person name="Lipzen A."/>
            <person name="Pangilinan J."/>
            <person name="LaButti K."/>
            <person name="Hainaut M."/>
            <person name="Henrissat B."/>
            <person name="Grigoriev I.V."/>
            <person name="Spatafora J.W."/>
            <person name="Aime M.C."/>
        </authorList>
    </citation>
    <scope>NUCLEOTIDE SEQUENCE [LARGE SCALE GENOMIC DNA]</scope>
    <source>
        <strain evidence="1 2">SA 807</strain>
    </source>
</reference>
<evidence type="ECO:0000313" key="2">
    <source>
        <dbReference type="Proteomes" id="UP000245626"/>
    </source>
</evidence>
<evidence type="ECO:0000313" key="1">
    <source>
        <dbReference type="EMBL" id="PWN47647.1"/>
    </source>
</evidence>
<organism evidence="1 2">
    <name type="scientific">Violaceomyces palustris</name>
    <dbReference type="NCBI Taxonomy" id="1673888"/>
    <lineage>
        <taxon>Eukaryota</taxon>
        <taxon>Fungi</taxon>
        <taxon>Dikarya</taxon>
        <taxon>Basidiomycota</taxon>
        <taxon>Ustilaginomycotina</taxon>
        <taxon>Ustilaginomycetes</taxon>
        <taxon>Violaceomycetales</taxon>
        <taxon>Violaceomycetaceae</taxon>
        <taxon>Violaceomyces</taxon>
    </lineage>
</organism>
<accession>A0ACD0NPC8</accession>
<dbReference type="Proteomes" id="UP000245626">
    <property type="component" value="Unassembled WGS sequence"/>
</dbReference>
<gene>
    <name evidence="1" type="ORF">IE53DRAFT_390228</name>
</gene>
<name>A0ACD0NPC8_9BASI</name>
<proteinExistence type="predicted"/>
<keyword evidence="2" id="KW-1185">Reference proteome</keyword>
<dbReference type="EMBL" id="KZ820376">
    <property type="protein sequence ID" value="PWN47647.1"/>
    <property type="molecule type" value="Genomic_DNA"/>
</dbReference>